<gene>
    <name evidence="1" type="primary">flgE</name>
    <name evidence="1" type="ORF">AN2V17_19870</name>
</gene>
<protein>
    <submittedName>
        <fullName evidence="1">Flagellar hook protein FlgE</fullName>
    </submittedName>
</protein>
<sequence>MMRSMYSGVSGLRIHQTRMDVIGNNIANVNTTGFKSGRVTFNEIFSQTLQGASGASESIGGRNPMQVGLGANISSIDTLMTEGAAQRTDNPLDMKIQGDGFFILKSAGGFKFSRAGAFRLDEVGNLVNPEGLNVMGWQPDAQGNIVKEKVSKIQILKPENVFSKPTKTGKAHLSGNINKNDDNLTTPVSGPTGIATTFSIYDSQGYKYTVDARINSTVNTDEYTIRIDSIKDDKGNKISYSNPAALPIISFDSDGKLDITGTSSITLTGITNSNSGADFAEIEIDLKGLTQFGGKTTVEGVAGDTDGLEAGNPAGVIAGFDIGPDGKILGKYTNDQTKLLGQIALAKFQNPAGLQKSGNNLFEVTNNSGEFDGIGVDPTADGGSLNGGVLEMSNVDLSREFTDMITTQRGFQANSRIITASDEMLQELVNLKR</sequence>
<name>A0ACB5UJG8_9FIRM</name>
<dbReference type="EMBL" id="BTPU01000029">
    <property type="protein sequence ID" value="GMQ62755.1"/>
    <property type="molecule type" value="Genomic_DNA"/>
</dbReference>
<keyword evidence="2" id="KW-1185">Reference proteome</keyword>
<keyword evidence="1" id="KW-0966">Cell projection</keyword>
<accession>A0ACB5UJG8</accession>
<reference evidence="1" key="1">
    <citation type="submission" date="2023-09" db="EMBL/GenBank/DDBJ databases">
        <title>Vallitalea sediminicola and Vallitalea maricola sp. nov., anaerobic bacteria isolated from marine sediment.</title>
        <authorList>
            <person name="Hirano S."/>
            <person name="Maeda A."/>
            <person name="Terahara T."/>
            <person name="Mori K."/>
            <person name="Hamada M."/>
            <person name="Matsumoto R."/>
            <person name="Kobayashi T."/>
        </authorList>
    </citation>
    <scope>NUCLEOTIDE SEQUENCE</scope>
    <source>
        <strain evidence="1">AN17-2</strain>
    </source>
</reference>
<keyword evidence="1" id="KW-0282">Flagellum</keyword>
<dbReference type="Proteomes" id="UP001374599">
    <property type="component" value="Unassembled WGS sequence"/>
</dbReference>
<evidence type="ECO:0000313" key="2">
    <source>
        <dbReference type="Proteomes" id="UP001374599"/>
    </source>
</evidence>
<proteinExistence type="predicted"/>
<keyword evidence="1" id="KW-0969">Cilium</keyword>
<evidence type="ECO:0000313" key="1">
    <source>
        <dbReference type="EMBL" id="GMQ62755.1"/>
    </source>
</evidence>
<comment type="caution">
    <text evidence="1">The sequence shown here is derived from an EMBL/GenBank/DDBJ whole genome shotgun (WGS) entry which is preliminary data.</text>
</comment>
<organism evidence="1 2">
    <name type="scientific">Vallitalea maricola</name>
    <dbReference type="NCBI Taxonomy" id="3074433"/>
    <lineage>
        <taxon>Bacteria</taxon>
        <taxon>Bacillati</taxon>
        <taxon>Bacillota</taxon>
        <taxon>Clostridia</taxon>
        <taxon>Lachnospirales</taxon>
        <taxon>Vallitaleaceae</taxon>
        <taxon>Vallitalea</taxon>
    </lineage>
</organism>